<feature type="region of interest" description="Disordered" evidence="1">
    <location>
        <begin position="18"/>
        <end position="42"/>
    </location>
</feature>
<feature type="non-terminal residue" evidence="2">
    <location>
        <position position="355"/>
    </location>
</feature>
<evidence type="ECO:0000313" key="2">
    <source>
        <dbReference type="EMBL" id="KKK94529.1"/>
    </source>
</evidence>
<evidence type="ECO:0000256" key="1">
    <source>
        <dbReference type="SAM" id="MobiDB-lite"/>
    </source>
</evidence>
<accession>A0A0F9BVW2</accession>
<comment type="caution">
    <text evidence="2">The sequence shown here is derived from an EMBL/GenBank/DDBJ whole genome shotgun (WGS) entry which is preliminary data.</text>
</comment>
<dbReference type="InterPro" id="IPR029063">
    <property type="entry name" value="SAM-dependent_MTases_sf"/>
</dbReference>
<proteinExistence type="predicted"/>
<protein>
    <recommendedName>
        <fullName evidence="3">DNA methylase N-4/N-6 domain-containing protein</fullName>
    </recommendedName>
</protein>
<name>A0A0F9BVW2_9ZZZZ</name>
<gene>
    <name evidence="2" type="ORF">LCGC14_2681940</name>
</gene>
<sequence length="355" mass="39225">MGKEWDCLDVGLPQEGVWKGRRGKGGSNIGDDRSKPSSRHRVALGMGKKQPFKRCIQCSKRQFSGSPCECEKPDWVVEYPDGAPSSSIRAGRWHELWAVEALRVLKPGGMLLSFGGTRTFHRLTCALEDAGFEIRDCLMWLYGSGFPKSLDVSKAIDKAGEWNAEFDDVRSWLREKVKEKGLKHGEIDRAIGNENSHMASHFLGTSQPMLPTWKQWVIIKTLLGVDEDIDRPPKCISYERAIIGFRKVHRGVAFTSDGPDELPITAPGTDAAKEWDGWGTALKPAWEPIILAMKPLDGTFSQNALKHGVAGLNVDGCRIGANSRPLREGDYKKTADNVYEGRQDSSLMGGSKAIG</sequence>
<organism evidence="2">
    <name type="scientific">marine sediment metagenome</name>
    <dbReference type="NCBI Taxonomy" id="412755"/>
    <lineage>
        <taxon>unclassified sequences</taxon>
        <taxon>metagenomes</taxon>
        <taxon>ecological metagenomes</taxon>
    </lineage>
</organism>
<dbReference type="AlphaFoldDB" id="A0A0F9BVW2"/>
<reference evidence="2" key="1">
    <citation type="journal article" date="2015" name="Nature">
        <title>Complex archaea that bridge the gap between prokaryotes and eukaryotes.</title>
        <authorList>
            <person name="Spang A."/>
            <person name="Saw J.H."/>
            <person name="Jorgensen S.L."/>
            <person name="Zaremba-Niedzwiedzka K."/>
            <person name="Martijn J."/>
            <person name="Lind A.E."/>
            <person name="van Eijk R."/>
            <person name="Schleper C."/>
            <person name="Guy L."/>
            <person name="Ettema T.J."/>
        </authorList>
    </citation>
    <scope>NUCLEOTIDE SEQUENCE</scope>
</reference>
<dbReference type="Gene3D" id="3.40.50.150">
    <property type="entry name" value="Vaccinia Virus protein VP39"/>
    <property type="match status" value="1"/>
</dbReference>
<dbReference type="EMBL" id="LAZR01047303">
    <property type="protein sequence ID" value="KKK94529.1"/>
    <property type="molecule type" value="Genomic_DNA"/>
</dbReference>
<dbReference type="SUPFAM" id="SSF53335">
    <property type="entry name" value="S-adenosyl-L-methionine-dependent methyltransferases"/>
    <property type="match status" value="1"/>
</dbReference>
<evidence type="ECO:0008006" key="3">
    <source>
        <dbReference type="Google" id="ProtNLM"/>
    </source>
</evidence>